<dbReference type="Gene3D" id="2.60.40.10">
    <property type="entry name" value="Immunoglobulins"/>
    <property type="match status" value="2"/>
</dbReference>
<sequence>MGLLSRLLLTTVVLAVCIDVSLAATKEASIWAPIMFMESSKPFHLWCPLSDGDIRWSFQNNVLQPTPRRYLIFSGGSALTILSPAKRDAGKYTCSSRNQLAENSTWLMIVPSELFVEHGHILDAVMGADVFLSCCVKQELGVFSIKWRKGGNIIQKKSDGKYLFGPKDYTMTVVDFQPSDAHDYTCEIRYQHEVVTRNFRIRSGDANTLMNECAYPTSKRDFLREFVLIGKLKRWGRPLAYNPQMNVLGSQSREELNTAICLYLQDARKDTLLKPYFDIQCEFVEVNPVTGEVTTRLRVTDEHLLHMGFQWIIGGSNNFANSIFHNLVYAQAQYEFQTQTFEYKQKNMYQTVFLEGKLNVRHSDMLYNKRYENWNSKAFSELNETVCTLIESWRANDIIFRHCPVTCVVYEMDLNSTLAVQLSALEEDLRQASLPTDEDYLADSIEFWLKRANTKSGDTIYTSKVISPIVRASGKLSYGGQKWTYHPAFSNPESAYSHELQTDMNLYINGLYQDPDKPKVFRLSPQVDGFNIWTADIIVILFNSSKPMLHTQMVTTQDHARALAKGAKQNPEFHYKIEKFEREDRKPKKINGLLNDEKIILIHTESFDQNLSSDKGELRSLCNNVMVGFEQYGEQKHVMRECEVIDYDRRQSSVTVSVKVARKQLLGYDASPEDLIVFWKS</sequence>
<dbReference type="InterPro" id="IPR003599">
    <property type="entry name" value="Ig_sub"/>
</dbReference>
<protein>
    <recommendedName>
        <fullName evidence="2">Ig-like domain-containing protein</fullName>
    </recommendedName>
</protein>
<dbReference type="PROSITE" id="PS50835">
    <property type="entry name" value="IG_LIKE"/>
    <property type="match status" value="1"/>
</dbReference>
<feature type="signal peptide" evidence="1">
    <location>
        <begin position="1"/>
        <end position="23"/>
    </location>
</feature>
<feature type="domain" description="Ig-like" evidence="2">
    <location>
        <begin position="111"/>
        <end position="196"/>
    </location>
</feature>
<gene>
    <name evidence="3" type="ORF">D915_000401</name>
</gene>
<feature type="chain" id="PRO_5020038464" description="Ig-like domain-containing protein" evidence="1">
    <location>
        <begin position="24"/>
        <end position="681"/>
    </location>
</feature>
<dbReference type="AlphaFoldDB" id="A0A4E0S465"/>
<proteinExistence type="predicted"/>
<keyword evidence="1" id="KW-0732">Signal</keyword>
<dbReference type="EMBL" id="JXXN02000075">
    <property type="protein sequence ID" value="THD28770.1"/>
    <property type="molecule type" value="Genomic_DNA"/>
</dbReference>
<dbReference type="SMART" id="SM00408">
    <property type="entry name" value="IGc2"/>
    <property type="match status" value="2"/>
</dbReference>
<dbReference type="SMART" id="SM00409">
    <property type="entry name" value="IG"/>
    <property type="match status" value="2"/>
</dbReference>
<accession>A0A4E0S465</accession>
<dbReference type="InterPro" id="IPR036179">
    <property type="entry name" value="Ig-like_dom_sf"/>
</dbReference>
<dbReference type="InterPro" id="IPR013783">
    <property type="entry name" value="Ig-like_fold"/>
</dbReference>
<keyword evidence="4" id="KW-1185">Reference proteome</keyword>
<organism evidence="3 4">
    <name type="scientific">Fasciola hepatica</name>
    <name type="common">Liver fluke</name>
    <dbReference type="NCBI Taxonomy" id="6192"/>
    <lineage>
        <taxon>Eukaryota</taxon>
        <taxon>Metazoa</taxon>
        <taxon>Spiralia</taxon>
        <taxon>Lophotrochozoa</taxon>
        <taxon>Platyhelminthes</taxon>
        <taxon>Trematoda</taxon>
        <taxon>Digenea</taxon>
        <taxon>Plagiorchiida</taxon>
        <taxon>Echinostomata</taxon>
        <taxon>Echinostomatoidea</taxon>
        <taxon>Fasciolidae</taxon>
        <taxon>Fasciola</taxon>
    </lineage>
</organism>
<dbReference type="InterPro" id="IPR003598">
    <property type="entry name" value="Ig_sub2"/>
</dbReference>
<dbReference type="InterPro" id="IPR013098">
    <property type="entry name" value="Ig_I-set"/>
</dbReference>
<evidence type="ECO:0000313" key="3">
    <source>
        <dbReference type="EMBL" id="THD28770.1"/>
    </source>
</evidence>
<dbReference type="SUPFAM" id="SSF48726">
    <property type="entry name" value="Immunoglobulin"/>
    <property type="match status" value="2"/>
</dbReference>
<dbReference type="InterPro" id="IPR007110">
    <property type="entry name" value="Ig-like_dom"/>
</dbReference>
<reference evidence="3" key="1">
    <citation type="submission" date="2019-03" db="EMBL/GenBank/DDBJ databases">
        <title>Improved annotation for the trematode Fasciola hepatica.</title>
        <authorList>
            <person name="Choi Y.-J."/>
            <person name="Martin J."/>
            <person name="Mitreva M."/>
        </authorList>
    </citation>
    <scope>NUCLEOTIDE SEQUENCE [LARGE SCALE GENOMIC DNA]</scope>
</reference>
<evidence type="ECO:0000256" key="1">
    <source>
        <dbReference type="SAM" id="SignalP"/>
    </source>
</evidence>
<dbReference type="Pfam" id="PF07679">
    <property type="entry name" value="I-set"/>
    <property type="match status" value="1"/>
</dbReference>
<dbReference type="Proteomes" id="UP000230066">
    <property type="component" value="Unassembled WGS sequence"/>
</dbReference>
<dbReference type="CDD" id="cd00096">
    <property type="entry name" value="Ig"/>
    <property type="match status" value="1"/>
</dbReference>
<evidence type="ECO:0000313" key="4">
    <source>
        <dbReference type="Proteomes" id="UP000230066"/>
    </source>
</evidence>
<evidence type="ECO:0000259" key="2">
    <source>
        <dbReference type="PROSITE" id="PS50835"/>
    </source>
</evidence>
<comment type="caution">
    <text evidence="3">The sequence shown here is derived from an EMBL/GenBank/DDBJ whole genome shotgun (WGS) entry which is preliminary data.</text>
</comment>
<name>A0A4E0S465_FASHE</name>